<feature type="domain" description="Response regulatory" evidence="15">
    <location>
        <begin position="3"/>
        <end position="119"/>
    </location>
</feature>
<dbReference type="SMART" id="SM00448">
    <property type="entry name" value="REC"/>
    <property type="match status" value="1"/>
</dbReference>
<dbReference type="GO" id="GO:0000156">
    <property type="term" value="F:phosphorelay response regulator activity"/>
    <property type="evidence" value="ECO:0007669"/>
    <property type="project" value="InterPro"/>
</dbReference>
<dbReference type="Pfam" id="PF00486">
    <property type="entry name" value="Trans_reg_C"/>
    <property type="match status" value="1"/>
</dbReference>
<dbReference type="Gene3D" id="6.10.250.690">
    <property type="match status" value="1"/>
</dbReference>
<organism evidence="17 18">
    <name type="scientific">Candidatus Thiodiazotropha taylori</name>
    <dbReference type="NCBI Taxonomy" id="2792791"/>
    <lineage>
        <taxon>Bacteria</taxon>
        <taxon>Pseudomonadati</taxon>
        <taxon>Pseudomonadota</taxon>
        <taxon>Gammaproteobacteria</taxon>
        <taxon>Chromatiales</taxon>
        <taxon>Sedimenticolaceae</taxon>
        <taxon>Candidatus Thiodiazotropha</taxon>
    </lineage>
</organism>
<gene>
    <name evidence="17" type="primary">phoB</name>
    <name evidence="17" type="ORF">KME65_06920</name>
</gene>
<evidence type="ECO:0000256" key="4">
    <source>
        <dbReference type="ARBA" id="ARBA00022490"/>
    </source>
</evidence>
<reference evidence="17 18" key="1">
    <citation type="submission" date="2021-05" db="EMBL/GenBank/DDBJ databases">
        <title>Genetic and Functional Diversity in Clade A Lucinid endosymbionts from the Bahamas.</title>
        <authorList>
            <person name="Giani N.M."/>
            <person name="Engel A.S."/>
            <person name="Campbell B.J."/>
        </authorList>
    </citation>
    <scope>NUCLEOTIDE SEQUENCE [LARGE SCALE GENOMIC DNA]</scope>
    <source>
        <strain evidence="17">LUC16012Gg_MoonRockCtena</strain>
    </source>
</reference>
<dbReference type="FunFam" id="3.40.50.2300:FF:000001">
    <property type="entry name" value="DNA-binding response regulator PhoB"/>
    <property type="match status" value="1"/>
</dbReference>
<dbReference type="AlphaFoldDB" id="A0A944QUM8"/>
<evidence type="ECO:0000256" key="7">
    <source>
        <dbReference type="ARBA" id="ARBA00023012"/>
    </source>
</evidence>
<accession>A0A944QUM8</accession>
<evidence type="ECO:0000313" key="18">
    <source>
        <dbReference type="Proteomes" id="UP000770889"/>
    </source>
</evidence>
<feature type="DNA-binding region" description="OmpR/PhoB-type" evidence="14">
    <location>
        <begin position="128"/>
        <end position="226"/>
    </location>
</feature>
<proteinExistence type="predicted"/>
<evidence type="ECO:0000256" key="6">
    <source>
        <dbReference type="ARBA" id="ARBA00022592"/>
    </source>
</evidence>
<dbReference type="Gene3D" id="3.40.50.2300">
    <property type="match status" value="1"/>
</dbReference>
<keyword evidence="10" id="KW-0010">Activator</keyword>
<feature type="modified residue" description="4-aspartylphosphate" evidence="13">
    <location>
        <position position="52"/>
    </location>
</feature>
<protein>
    <recommendedName>
        <fullName evidence="2">Phosphate regulon transcriptional regulatory protein PhoB</fullName>
    </recommendedName>
</protein>
<evidence type="ECO:0000256" key="11">
    <source>
        <dbReference type="ARBA" id="ARBA00023163"/>
    </source>
</evidence>
<evidence type="ECO:0000259" key="15">
    <source>
        <dbReference type="PROSITE" id="PS50110"/>
    </source>
</evidence>
<dbReference type="CDD" id="cd17618">
    <property type="entry name" value="REC_OmpR_PhoB"/>
    <property type="match status" value="1"/>
</dbReference>
<dbReference type="GO" id="GO:0032993">
    <property type="term" value="C:protein-DNA complex"/>
    <property type="evidence" value="ECO:0007669"/>
    <property type="project" value="TreeGrafter"/>
</dbReference>
<evidence type="ECO:0000313" key="17">
    <source>
        <dbReference type="EMBL" id="MBT2988681.1"/>
    </source>
</evidence>
<evidence type="ECO:0000256" key="8">
    <source>
        <dbReference type="ARBA" id="ARBA00023015"/>
    </source>
</evidence>
<keyword evidence="9 14" id="KW-0238">DNA-binding</keyword>
<keyword evidence="8" id="KW-0805">Transcription regulation</keyword>
<dbReference type="PANTHER" id="PTHR48111">
    <property type="entry name" value="REGULATOR OF RPOS"/>
    <property type="match status" value="1"/>
</dbReference>
<dbReference type="InterPro" id="IPR016032">
    <property type="entry name" value="Sig_transdc_resp-reg_C-effctor"/>
</dbReference>
<keyword evidence="11" id="KW-0804">Transcription</keyword>
<dbReference type="GO" id="GO:0000976">
    <property type="term" value="F:transcription cis-regulatory region binding"/>
    <property type="evidence" value="ECO:0007669"/>
    <property type="project" value="TreeGrafter"/>
</dbReference>
<dbReference type="PROSITE" id="PS51755">
    <property type="entry name" value="OMPR_PHOB"/>
    <property type="match status" value="1"/>
</dbReference>
<keyword evidence="4" id="KW-0963">Cytoplasm</keyword>
<dbReference type="EMBL" id="JAHHGM010000005">
    <property type="protein sequence ID" value="MBT2988681.1"/>
    <property type="molecule type" value="Genomic_DNA"/>
</dbReference>
<dbReference type="GO" id="GO:0006817">
    <property type="term" value="P:phosphate ion transport"/>
    <property type="evidence" value="ECO:0007669"/>
    <property type="project" value="UniProtKB-KW"/>
</dbReference>
<dbReference type="GO" id="GO:0005829">
    <property type="term" value="C:cytosol"/>
    <property type="evidence" value="ECO:0007669"/>
    <property type="project" value="TreeGrafter"/>
</dbReference>
<dbReference type="Gene3D" id="1.10.10.10">
    <property type="entry name" value="Winged helix-like DNA-binding domain superfamily/Winged helix DNA-binding domain"/>
    <property type="match status" value="1"/>
</dbReference>
<dbReference type="InterPro" id="IPR011006">
    <property type="entry name" value="CheY-like_superfamily"/>
</dbReference>
<keyword evidence="3" id="KW-0813">Transport</keyword>
<dbReference type="InterPro" id="IPR001867">
    <property type="entry name" value="OmpR/PhoB-type_DNA-bd"/>
</dbReference>
<dbReference type="InterPro" id="IPR036388">
    <property type="entry name" value="WH-like_DNA-bd_sf"/>
</dbReference>
<comment type="subcellular location">
    <subcellularLocation>
        <location evidence="1">Cytoplasm</location>
    </subcellularLocation>
</comment>
<dbReference type="SUPFAM" id="SSF46894">
    <property type="entry name" value="C-terminal effector domain of the bipartite response regulators"/>
    <property type="match status" value="1"/>
</dbReference>
<comment type="caution">
    <text evidence="17">The sequence shown here is derived from an EMBL/GenBank/DDBJ whole genome shotgun (WGS) entry which is preliminary data.</text>
</comment>
<dbReference type="InterPro" id="IPR039420">
    <property type="entry name" value="WalR-like"/>
</dbReference>
<dbReference type="FunFam" id="1.10.10.10:FF:000011">
    <property type="entry name" value="Phosphate regulon transcriptional regulator PhoB"/>
    <property type="match status" value="1"/>
</dbReference>
<dbReference type="SMART" id="SM00862">
    <property type="entry name" value="Trans_reg_C"/>
    <property type="match status" value="1"/>
</dbReference>
<evidence type="ECO:0000256" key="14">
    <source>
        <dbReference type="PROSITE-ProRule" id="PRU01091"/>
    </source>
</evidence>
<comment type="function">
    <text evidence="12">This protein is a positive regulator for the phosphate regulon. Transcription of this operon is positively regulated by PhoB and PhoR when phosphate is limited.</text>
</comment>
<dbReference type="PANTHER" id="PTHR48111:SF40">
    <property type="entry name" value="PHOSPHATE REGULON TRANSCRIPTIONAL REGULATORY PROTEIN PHOB"/>
    <property type="match status" value="1"/>
</dbReference>
<evidence type="ECO:0000256" key="2">
    <source>
        <dbReference type="ARBA" id="ARBA00013332"/>
    </source>
</evidence>
<feature type="domain" description="OmpR/PhoB-type" evidence="16">
    <location>
        <begin position="128"/>
        <end position="226"/>
    </location>
</feature>
<dbReference type="Proteomes" id="UP000770889">
    <property type="component" value="Unassembled WGS sequence"/>
</dbReference>
<dbReference type="SUPFAM" id="SSF52172">
    <property type="entry name" value="CheY-like"/>
    <property type="match status" value="1"/>
</dbReference>
<dbReference type="InterPro" id="IPR001789">
    <property type="entry name" value="Sig_transdc_resp-reg_receiver"/>
</dbReference>
<evidence type="ECO:0000259" key="16">
    <source>
        <dbReference type="PROSITE" id="PS51755"/>
    </source>
</evidence>
<evidence type="ECO:0000256" key="12">
    <source>
        <dbReference type="ARBA" id="ARBA00024735"/>
    </source>
</evidence>
<dbReference type="CDD" id="cd00383">
    <property type="entry name" value="trans_reg_C"/>
    <property type="match status" value="1"/>
</dbReference>
<name>A0A944QUM8_9GAMM</name>
<keyword evidence="7" id="KW-0902">Two-component regulatory system</keyword>
<dbReference type="NCBIfam" id="TIGR02154">
    <property type="entry name" value="PhoB"/>
    <property type="match status" value="1"/>
</dbReference>
<evidence type="ECO:0000256" key="9">
    <source>
        <dbReference type="ARBA" id="ARBA00023125"/>
    </source>
</evidence>
<dbReference type="GO" id="GO:0006355">
    <property type="term" value="P:regulation of DNA-templated transcription"/>
    <property type="evidence" value="ECO:0007669"/>
    <property type="project" value="InterPro"/>
</dbReference>
<evidence type="ECO:0000256" key="13">
    <source>
        <dbReference type="PROSITE-ProRule" id="PRU00169"/>
    </source>
</evidence>
<keyword evidence="6" id="KW-0592">Phosphate transport</keyword>
<keyword evidence="5 13" id="KW-0597">Phosphoprotein</keyword>
<dbReference type="Pfam" id="PF00072">
    <property type="entry name" value="Response_reg"/>
    <property type="match status" value="1"/>
</dbReference>
<evidence type="ECO:0000256" key="10">
    <source>
        <dbReference type="ARBA" id="ARBA00023159"/>
    </source>
</evidence>
<evidence type="ECO:0000256" key="1">
    <source>
        <dbReference type="ARBA" id="ARBA00004496"/>
    </source>
</evidence>
<dbReference type="InterPro" id="IPR011879">
    <property type="entry name" value="Sig_transdc_resp-reg_PhoB"/>
</dbReference>
<dbReference type="PROSITE" id="PS50110">
    <property type="entry name" value="RESPONSE_REGULATORY"/>
    <property type="match status" value="1"/>
</dbReference>
<sequence length="236" mass="26985">MQRILIVEDEPEVREMIRYILEPKGYLVDEAGNAQEARQQLALRNYDLILMDWMLPGRSGLDLTRELKQNFRQDSPPVIMLTARSEETDKVSGLDSGADDYITKPFSTREMLARIKAVIRRGSDTGSSKLVEFAGLSLDPGSHLVSIDGKPLHLSPAEYRLLHFFMTHPDRVYSRNQILDLVWGNTVYVDERTVDVHIRRLRKQLTPSGHDKFLQTVRGVGYRFTPTNTLSQRVSS</sequence>
<evidence type="ECO:0000256" key="5">
    <source>
        <dbReference type="ARBA" id="ARBA00022553"/>
    </source>
</evidence>
<evidence type="ECO:0000256" key="3">
    <source>
        <dbReference type="ARBA" id="ARBA00022448"/>
    </source>
</evidence>